<dbReference type="WBParaSite" id="PS1159_v2.g4100.t1">
    <property type="protein sequence ID" value="PS1159_v2.g4100.t1"/>
    <property type="gene ID" value="PS1159_v2.g4100"/>
</dbReference>
<organism evidence="1 2">
    <name type="scientific">Panagrolaimus sp. PS1159</name>
    <dbReference type="NCBI Taxonomy" id="55785"/>
    <lineage>
        <taxon>Eukaryota</taxon>
        <taxon>Metazoa</taxon>
        <taxon>Ecdysozoa</taxon>
        <taxon>Nematoda</taxon>
        <taxon>Chromadorea</taxon>
        <taxon>Rhabditida</taxon>
        <taxon>Tylenchina</taxon>
        <taxon>Panagrolaimomorpha</taxon>
        <taxon>Panagrolaimoidea</taxon>
        <taxon>Panagrolaimidae</taxon>
        <taxon>Panagrolaimus</taxon>
    </lineage>
</organism>
<evidence type="ECO:0000313" key="2">
    <source>
        <dbReference type="WBParaSite" id="PS1159_v2.g4100.t1"/>
    </source>
</evidence>
<sequence length="108" mass="11052">MEALGLPVAHIDAVLTVPSVAVAESVADEETAELTENRVEGKVAAVEEADTADSSVGSKKSSGSQSEKEADPNKESGSSGTEDAGKEKKKEATLPPPVSPEDDGDDGW</sequence>
<reference evidence="2" key="1">
    <citation type="submission" date="2022-11" db="UniProtKB">
        <authorList>
            <consortium name="WormBaseParasite"/>
        </authorList>
    </citation>
    <scope>IDENTIFICATION</scope>
</reference>
<name>A0AC35GDV6_9BILA</name>
<accession>A0AC35GDV6</accession>
<protein>
    <submittedName>
        <fullName evidence="2">Uncharacterized protein</fullName>
    </submittedName>
</protein>
<evidence type="ECO:0000313" key="1">
    <source>
        <dbReference type="Proteomes" id="UP000887580"/>
    </source>
</evidence>
<proteinExistence type="predicted"/>
<dbReference type="Proteomes" id="UP000887580">
    <property type="component" value="Unplaced"/>
</dbReference>